<dbReference type="PANTHER" id="PTHR33751:SF9">
    <property type="entry name" value="CYTOCHROME C4"/>
    <property type="match status" value="1"/>
</dbReference>
<reference evidence="7" key="1">
    <citation type="submission" date="2018-06" db="EMBL/GenBank/DDBJ databases">
        <authorList>
            <person name="Zhirakovskaya E."/>
        </authorList>
    </citation>
    <scope>NUCLEOTIDE SEQUENCE</scope>
</reference>
<proteinExistence type="predicted"/>
<dbReference type="PROSITE" id="PS51007">
    <property type="entry name" value="CYTC"/>
    <property type="match status" value="1"/>
</dbReference>
<evidence type="ECO:0000256" key="4">
    <source>
        <dbReference type="ARBA" id="ARBA00022982"/>
    </source>
</evidence>
<accession>A0A3B1BDH4</accession>
<keyword evidence="5" id="KW-0408">Iron</keyword>
<evidence type="ECO:0000256" key="3">
    <source>
        <dbReference type="ARBA" id="ARBA00022723"/>
    </source>
</evidence>
<dbReference type="EMBL" id="UOFU01000378">
    <property type="protein sequence ID" value="VAX04375.1"/>
    <property type="molecule type" value="Genomic_DNA"/>
</dbReference>
<sequence>MKRSLAISTAILSCGLATTALATGNIQAGKAKSGACITCHGKQGISSTPDYPNIAGQTEFYLVKSLREFRSSLRKDPSMNRLAKELSDADIADLSAYYASLRR</sequence>
<feature type="domain" description="Cytochrome c" evidence="6">
    <location>
        <begin position="24"/>
        <end position="102"/>
    </location>
</feature>
<keyword evidence="2" id="KW-0349">Heme</keyword>
<organism evidence="7">
    <name type="scientific">hydrothermal vent metagenome</name>
    <dbReference type="NCBI Taxonomy" id="652676"/>
    <lineage>
        <taxon>unclassified sequences</taxon>
        <taxon>metagenomes</taxon>
        <taxon>ecological metagenomes</taxon>
    </lineage>
</organism>
<dbReference type="GO" id="GO:0046872">
    <property type="term" value="F:metal ion binding"/>
    <property type="evidence" value="ECO:0007669"/>
    <property type="project" value="UniProtKB-KW"/>
</dbReference>
<dbReference type="PANTHER" id="PTHR33751">
    <property type="entry name" value="CBB3-TYPE CYTOCHROME C OXIDASE SUBUNIT FIXP"/>
    <property type="match status" value="1"/>
</dbReference>
<evidence type="ECO:0000256" key="5">
    <source>
        <dbReference type="ARBA" id="ARBA00023004"/>
    </source>
</evidence>
<evidence type="ECO:0000256" key="1">
    <source>
        <dbReference type="ARBA" id="ARBA00022448"/>
    </source>
</evidence>
<dbReference type="SUPFAM" id="SSF46626">
    <property type="entry name" value="Cytochrome c"/>
    <property type="match status" value="1"/>
</dbReference>
<evidence type="ECO:0000313" key="7">
    <source>
        <dbReference type="EMBL" id="VAX04375.1"/>
    </source>
</evidence>
<dbReference type="Pfam" id="PF00034">
    <property type="entry name" value="Cytochrom_C"/>
    <property type="match status" value="1"/>
</dbReference>
<keyword evidence="1" id="KW-0813">Transport</keyword>
<keyword evidence="3" id="KW-0479">Metal-binding</keyword>
<gene>
    <name evidence="7" type="ORF">MNBD_GAMMA20-156</name>
</gene>
<keyword evidence="4" id="KW-0249">Electron transport</keyword>
<dbReference type="AlphaFoldDB" id="A0A3B1BDH4"/>
<dbReference type="Gene3D" id="1.10.760.10">
    <property type="entry name" value="Cytochrome c-like domain"/>
    <property type="match status" value="1"/>
</dbReference>
<dbReference type="InterPro" id="IPR009056">
    <property type="entry name" value="Cyt_c-like_dom"/>
</dbReference>
<dbReference type="GO" id="GO:0009055">
    <property type="term" value="F:electron transfer activity"/>
    <property type="evidence" value="ECO:0007669"/>
    <property type="project" value="InterPro"/>
</dbReference>
<evidence type="ECO:0000256" key="2">
    <source>
        <dbReference type="ARBA" id="ARBA00022617"/>
    </source>
</evidence>
<dbReference type="InterPro" id="IPR050597">
    <property type="entry name" value="Cytochrome_c_Oxidase_Subunit"/>
</dbReference>
<protein>
    <recommendedName>
        <fullName evidence="6">Cytochrome c domain-containing protein</fullName>
    </recommendedName>
</protein>
<dbReference type="GO" id="GO:0020037">
    <property type="term" value="F:heme binding"/>
    <property type="evidence" value="ECO:0007669"/>
    <property type="project" value="InterPro"/>
</dbReference>
<evidence type="ECO:0000259" key="6">
    <source>
        <dbReference type="PROSITE" id="PS51007"/>
    </source>
</evidence>
<dbReference type="InterPro" id="IPR036909">
    <property type="entry name" value="Cyt_c-like_dom_sf"/>
</dbReference>
<name>A0A3B1BDH4_9ZZZZ</name>